<dbReference type="InterPro" id="IPR022171">
    <property type="entry name" value="PPE_C"/>
</dbReference>
<dbReference type="InterPro" id="IPR000030">
    <property type="entry name" value="PPE_dom"/>
</dbReference>
<name>A0ABX3R828_9MYCO</name>
<dbReference type="EMBL" id="MVHD01000021">
    <property type="protein sequence ID" value="OQZ90178.1"/>
    <property type="molecule type" value="Genomic_DNA"/>
</dbReference>
<dbReference type="PANTHER" id="PTHR46766">
    <property type="entry name" value="GLUTAMINE-RICH PROTEIN 2"/>
    <property type="match status" value="1"/>
</dbReference>
<evidence type="ECO:0000313" key="5">
    <source>
        <dbReference type="EMBL" id="OQZ90178.1"/>
    </source>
</evidence>
<protein>
    <recommendedName>
        <fullName evidence="7">PPE family protein</fullName>
    </recommendedName>
</protein>
<dbReference type="Pfam" id="PF12484">
    <property type="entry name" value="PPE-SVP"/>
    <property type="match status" value="1"/>
</dbReference>
<evidence type="ECO:0008006" key="7">
    <source>
        <dbReference type="Google" id="ProtNLM"/>
    </source>
</evidence>
<evidence type="ECO:0000256" key="1">
    <source>
        <dbReference type="ARBA" id="ARBA00010652"/>
    </source>
</evidence>
<reference evidence="5 6" key="1">
    <citation type="submission" date="2017-02" db="EMBL/GenBank/DDBJ databases">
        <title>The new phylogeny of genus Mycobacterium.</title>
        <authorList>
            <person name="Tortoli E."/>
            <person name="Trovato A."/>
            <person name="Cirillo D.M."/>
        </authorList>
    </citation>
    <scope>NUCLEOTIDE SEQUENCE [LARGE SCALE GENOMIC DNA]</scope>
    <source>
        <strain evidence="5 6">DSM 45230</strain>
    </source>
</reference>
<evidence type="ECO:0000259" key="3">
    <source>
        <dbReference type="Pfam" id="PF00823"/>
    </source>
</evidence>
<evidence type="ECO:0000259" key="4">
    <source>
        <dbReference type="Pfam" id="PF12484"/>
    </source>
</evidence>
<keyword evidence="6" id="KW-1185">Reference proteome</keyword>
<sequence length="457" mass="45386">MTFASSAFQPPEITSGEIYTGPGAGPMLAAAAAWDALASELQSAAASYGSVVESLAADAWTGPSSVAMATAAAPYVAWMSATSAQARAAAGQARAAASAFETAFASVVPPPEIAANRTQLAALVATNVFGQNTAAIAATETEYGEMWAQDTAAMLGYAGSSAAASRLTPFTEPPPTTGASGLAAQATALGQASGANAAAAFPFDIVTQLLEAIGNASRGYMEFWGQLLNNVTGSPLAAQTWELTFGILADAGRFSTVANDSMSPVNLGMTEFKMFWTPPAAAVDIPRSALGAGLGLRSAGLTGAVSASAGEANVVGRLSVPPSWASAAPAIRMATSALPATSLAAAPAGIPGSLVGQMALGAMTGGALGSAAPQVLSGSGARARAAGSKGAGEPVKLDQVIARLQKEPDAVQHWNVDKAGLDALLDRLSKKPGIHAVHVSGGDKPKVTPPGAQSRAP</sequence>
<dbReference type="PANTHER" id="PTHR46766:SF1">
    <property type="entry name" value="GLUTAMINE-RICH PROTEIN 2"/>
    <property type="match status" value="1"/>
</dbReference>
<gene>
    <name evidence="5" type="ORF">BST11_13805</name>
</gene>
<dbReference type="RefSeq" id="WP_264010235.1">
    <property type="nucleotide sequence ID" value="NZ_JACKVH010000005.1"/>
</dbReference>
<feature type="region of interest" description="Disordered" evidence="2">
    <location>
        <begin position="435"/>
        <end position="457"/>
    </location>
</feature>
<evidence type="ECO:0000256" key="2">
    <source>
        <dbReference type="SAM" id="MobiDB-lite"/>
    </source>
</evidence>
<dbReference type="Pfam" id="PF00823">
    <property type="entry name" value="PPE"/>
    <property type="match status" value="1"/>
</dbReference>
<dbReference type="SUPFAM" id="SSF140459">
    <property type="entry name" value="PE/PPE dimer-like"/>
    <property type="match status" value="1"/>
</dbReference>
<dbReference type="Gene3D" id="1.20.1260.20">
    <property type="entry name" value="PPE superfamily"/>
    <property type="match status" value="1"/>
</dbReference>
<comment type="similarity">
    <text evidence="1">Belongs to the mycobacterial PPE family.</text>
</comment>
<dbReference type="Proteomes" id="UP000192319">
    <property type="component" value="Unassembled WGS sequence"/>
</dbReference>
<feature type="domain" description="PPE" evidence="3">
    <location>
        <begin position="9"/>
        <end position="168"/>
    </location>
</feature>
<organism evidence="5 6">
    <name type="scientific">Mycobacterium alsense</name>
    <dbReference type="NCBI Taxonomy" id="324058"/>
    <lineage>
        <taxon>Bacteria</taxon>
        <taxon>Bacillati</taxon>
        <taxon>Actinomycetota</taxon>
        <taxon>Actinomycetes</taxon>
        <taxon>Mycobacteriales</taxon>
        <taxon>Mycobacteriaceae</taxon>
        <taxon>Mycobacterium</taxon>
    </lineage>
</organism>
<accession>A0ABX3R828</accession>
<proteinExistence type="inferred from homology"/>
<evidence type="ECO:0000313" key="6">
    <source>
        <dbReference type="Proteomes" id="UP000192319"/>
    </source>
</evidence>
<dbReference type="InterPro" id="IPR038332">
    <property type="entry name" value="PPE_sf"/>
</dbReference>
<comment type="caution">
    <text evidence="5">The sequence shown here is derived from an EMBL/GenBank/DDBJ whole genome shotgun (WGS) entry which is preliminary data.</text>
</comment>
<feature type="domain" description="PPE family C-terminal" evidence="4">
    <location>
        <begin position="306"/>
        <end position="375"/>
    </location>
</feature>